<gene>
    <name evidence="2" type="ORF">EJ05DRAFT_304524</name>
</gene>
<proteinExistence type="predicted"/>
<dbReference type="RefSeq" id="XP_033602078.1">
    <property type="nucleotide sequence ID" value="XM_033740631.1"/>
</dbReference>
<feature type="region of interest" description="Disordered" evidence="1">
    <location>
        <begin position="110"/>
        <end position="149"/>
    </location>
</feature>
<name>A0A6A6WDJ4_9PEZI</name>
<evidence type="ECO:0000256" key="1">
    <source>
        <dbReference type="SAM" id="MobiDB-lite"/>
    </source>
</evidence>
<accession>A0A6A6WDJ4</accession>
<dbReference type="GeneID" id="54481685"/>
<feature type="compositionally biased region" description="Basic and acidic residues" evidence="1">
    <location>
        <begin position="33"/>
        <end position="43"/>
    </location>
</feature>
<dbReference type="Proteomes" id="UP000799437">
    <property type="component" value="Unassembled WGS sequence"/>
</dbReference>
<reference evidence="2" key="1">
    <citation type="journal article" date="2020" name="Stud. Mycol.">
        <title>101 Dothideomycetes genomes: a test case for predicting lifestyles and emergence of pathogens.</title>
        <authorList>
            <person name="Haridas S."/>
            <person name="Albert R."/>
            <person name="Binder M."/>
            <person name="Bloem J."/>
            <person name="Labutti K."/>
            <person name="Salamov A."/>
            <person name="Andreopoulos B."/>
            <person name="Baker S."/>
            <person name="Barry K."/>
            <person name="Bills G."/>
            <person name="Bluhm B."/>
            <person name="Cannon C."/>
            <person name="Castanera R."/>
            <person name="Culley D."/>
            <person name="Daum C."/>
            <person name="Ezra D."/>
            <person name="Gonzalez J."/>
            <person name="Henrissat B."/>
            <person name="Kuo A."/>
            <person name="Liang C."/>
            <person name="Lipzen A."/>
            <person name="Lutzoni F."/>
            <person name="Magnuson J."/>
            <person name="Mondo S."/>
            <person name="Nolan M."/>
            <person name="Ohm R."/>
            <person name="Pangilinan J."/>
            <person name="Park H.-J."/>
            <person name="Ramirez L."/>
            <person name="Alfaro M."/>
            <person name="Sun H."/>
            <person name="Tritt A."/>
            <person name="Yoshinaga Y."/>
            <person name="Zwiers L.-H."/>
            <person name="Turgeon B."/>
            <person name="Goodwin S."/>
            <person name="Spatafora J."/>
            <person name="Crous P."/>
            <person name="Grigoriev I."/>
        </authorList>
    </citation>
    <scope>NUCLEOTIDE SEQUENCE</scope>
    <source>
        <strain evidence="2">CBS 121739</strain>
    </source>
</reference>
<evidence type="ECO:0000313" key="2">
    <source>
        <dbReference type="EMBL" id="KAF2759627.1"/>
    </source>
</evidence>
<organism evidence="2 3">
    <name type="scientific">Pseudovirgaria hyperparasitica</name>
    <dbReference type="NCBI Taxonomy" id="470096"/>
    <lineage>
        <taxon>Eukaryota</taxon>
        <taxon>Fungi</taxon>
        <taxon>Dikarya</taxon>
        <taxon>Ascomycota</taxon>
        <taxon>Pezizomycotina</taxon>
        <taxon>Dothideomycetes</taxon>
        <taxon>Dothideomycetes incertae sedis</taxon>
        <taxon>Acrospermales</taxon>
        <taxon>Acrospermaceae</taxon>
        <taxon>Pseudovirgaria</taxon>
    </lineage>
</organism>
<evidence type="ECO:0000313" key="3">
    <source>
        <dbReference type="Proteomes" id="UP000799437"/>
    </source>
</evidence>
<dbReference type="EMBL" id="ML996569">
    <property type="protein sequence ID" value="KAF2759627.1"/>
    <property type="molecule type" value="Genomic_DNA"/>
</dbReference>
<sequence length="149" mass="16641">MLQSMHSFVHPSIHQSIHPLLIAAQLSPAQPKPIEHAPSRNDDNDNNNSTQENSLSIKHPTTMPKSTHARTHARTHQSPFLSIPHPTRRSPFCFCVKKERDRGFCSVSPTCAGGGVLSPRAGKSKHREKDKKDERRKKGRTPLCLWAGT</sequence>
<feature type="region of interest" description="Disordered" evidence="1">
    <location>
        <begin position="30"/>
        <end position="89"/>
    </location>
</feature>
<feature type="compositionally biased region" description="Basic residues" evidence="1">
    <location>
        <begin position="122"/>
        <end position="140"/>
    </location>
</feature>
<dbReference type="AlphaFoldDB" id="A0A6A6WDJ4"/>
<protein>
    <submittedName>
        <fullName evidence="2">Uncharacterized protein</fullName>
    </submittedName>
</protein>
<keyword evidence="3" id="KW-1185">Reference proteome</keyword>